<protein>
    <submittedName>
        <fullName evidence="2">Uncharacterized protein</fullName>
    </submittedName>
</protein>
<reference evidence="2" key="1">
    <citation type="journal article" date="2021" name="Proc. Natl. Acad. Sci. U.S.A.">
        <title>A Catalog of Tens of Thousands of Viruses from Human Metagenomes Reveals Hidden Associations with Chronic Diseases.</title>
        <authorList>
            <person name="Tisza M.J."/>
            <person name="Buck C.B."/>
        </authorList>
    </citation>
    <scope>NUCLEOTIDE SEQUENCE</scope>
    <source>
        <strain evidence="2">CtNiB4</strain>
    </source>
</reference>
<organism evidence="2">
    <name type="scientific">Siphoviridae sp. ctNiB4</name>
    <dbReference type="NCBI Taxonomy" id="2823575"/>
    <lineage>
        <taxon>Viruses</taxon>
        <taxon>Duplodnaviria</taxon>
        <taxon>Heunggongvirae</taxon>
        <taxon>Uroviricota</taxon>
        <taxon>Caudoviricetes</taxon>
    </lineage>
</organism>
<evidence type="ECO:0000256" key="1">
    <source>
        <dbReference type="SAM" id="MobiDB-lite"/>
    </source>
</evidence>
<feature type="region of interest" description="Disordered" evidence="1">
    <location>
        <begin position="78"/>
        <end position="98"/>
    </location>
</feature>
<proteinExistence type="predicted"/>
<evidence type="ECO:0000313" key="2">
    <source>
        <dbReference type="EMBL" id="DAD65738.1"/>
    </source>
</evidence>
<sequence length="98" mass="11486">MRGKKKKILTKKVYSRVTPETYQRLNAIKAKYGFNSVYEIIQSLIHCFLRVADPASDAQTEPIPYDIEMMFEEMSEAEKHVEFEKPKRKISNKSVNDE</sequence>
<dbReference type="EMBL" id="BK014648">
    <property type="protein sequence ID" value="DAD65738.1"/>
    <property type="molecule type" value="Genomic_DNA"/>
</dbReference>
<accession>A0A8S5L7K0</accession>
<name>A0A8S5L7K0_9CAUD</name>